<dbReference type="GO" id="GO:0008233">
    <property type="term" value="F:peptidase activity"/>
    <property type="evidence" value="ECO:0007669"/>
    <property type="project" value="UniProtKB-KW"/>
</dbReference>
<dbReference type="AlphaFoldDB" id="A0A6G3XG33"/>
<keyword evidence="2" id="KW-0378">Hydrolase</keyword>
<keyword evidence="1" id="KW-0812">Transmembrane</keyword>
<protein>
    <submittedName>
        <fullName evidence="2">Serine protease</fullName>
    </submittedName>
</protein>
<sequence>AAYAAGAAAVVRAAHPGEAADAVARRLTATAYPADIPQLDPYAAVTAVLDDPGTPAADERAAAPVTVRDTSAADQVNDRALLFVLTGTAGVLTVLWAAFVLPRARARGWRPAAAGAGANSTADD</sequence>
<name>A0A6G3XG33_9ACTN</name>
<feature type="non-terminal residue" evidence="2">
    <location>
        <position position="1"/>
    </location>
</feature>
<organism evidence="2">
    <name type="scientific">Streptomyces sp. SID7499</name>
    <dbReference type="NCBI Taxonomy" id="2706086"/>
    <lineage>
        <taxon>Bacteria</taxon>
        <taxon>Bacillati</taxon>
        <taxon>Actinomycetota</taxon>
        <taxon>Actinomycetes</taxon>
        <taxon>Kitasatosporales</taxon>
        <taxon>Streptomycetaceae</taxon>
        <taxon>Streptomyces</taxon>
    </lineage>
</organism>
<dbReference type="EMBL" id="JAAGMN010006130">
    <property type="protein sequence ID" value="NEE16490.1"/>
    <property type="molecule type" value="Genomic_DNA"/>
</dbReference>
<comment type="caution">
    <text evidence="2">The sequence shown here is derived from an EMBL/GenBank/DDBJ whole genome shotgun (WGS) entry which is preliminary data.</text>
</comment>
<evidence type="ECO:0000256" key="1">
    <source>
        <dbReference type="SAM" id="Phobius"/>
    </source>
</evidence>
<evidence type="ECO:0000313" key="2">
    <source>
        <dbReference type="EMBL" id="NEE16490.1"/>
    </source>
</evidence>
<reference evidence="2" key="1">
    <citation type="submission" date="2020-01" db="EMBL/GenBank/DDBJ databases">
        <title>Insect and environment-associated Actinomycetes.</title>
        <authorList>
            <person name="Currrie C."/>
            <person name="Chevrette M."/>
            <person name="Carlson C."/>
            <person name="Stubbendieck R."/>
            <person name="Wendt-Pienkowski E."/>
        </authorList>
    </citation>
    <scope>NUCLEOTIDE SEQUENCE</scope>
    <source>
        <strain evidence="2">SID7499</strain>
    </source>
</reference>
<gene>
    <name evidence="2" type="ORF">G3M58_59765</name>
</gene>
<keyword evidence="1" id="KW-0472">Membrane</keyword>
<feature type="transmembrane region" description="Helical" evidence="1">
    <location>
        <begin position="80"/>
        <end position="101"/>
    </location>
</feature>
<dbReference type="GO" id="GO:0006508">
    <property type="term" value="P:proteolysis"/>
    <property type="evidence" value="ECO:0007669"/>
    <property type="project" value="UniProtKB-KW"/>
</dbReference>
<keyword evidence="1" id="KW-1133">Transmembrane helix</keyword>
<accession>A0A6G3XG33</accession>
<keyword evidence="2" id="KW-0645">Protease</keyword>
<proteinExistence type="predicted"/>